<evidence type="ECO:0000313" key="2">
    <source>
        <dbReference type="EMBL" id="KAL3770355.1"/>
    </source>
</evidence>
<name>A0ABD3NCD4_9STRA</name>
<dbReference type="Proteomes" id="UP001530293">
    <property type="component" value="Unassembled WGS sequence"/>
</dbReference>
<feature type="region of interest" description="Disordered" evidence="1">
    <location>
        <begin position="572"/>
        <end position="613"/>
    </location>
</feature>
<feature type="region of interest" description="Disordered" evidence="1">
    <location>
        <begin position="484"/>
        <end position="524"/>
    </location>
</feature>
<feature type="compositionally biased region" description="Low complexity" evidence="1">
    <location>
        <begin position="579"/>
        <end position="592"/>
    </location>
</feature>
<organism evidence="2 3">
    <name type="scientific">Discostella pseudostelligera</name>
    <dbReference type="NCBI Taxonomy" id="259834"/>
    <lineage>
        <taxon>Eukaryota</taxon>
        <taxon>Sar</taxon>
        <taxon>Stramenopiles</taxon>
        <taxon>Ochrophyta</taxon>
        <taxon>Bacillariophyta</taxon>
        <taxon>Coscinodiscophyceae</taxon>
        <taxon>Thalassiosirophycidae</taxon>
        <taxon>Stephanodiscales</taxon>
        <taxon>Stephanodiscaceae</taxon>
        <taxon>Discostella</taxon>
    </lineage>
</organism>
<proteinExistence type="predicted"/>
<feature type="region of interest" description="Disordered" evidence="1">
    <location>
        <begin position="663"/>
        <end position="686"/>
    </location>
</feature>
<dbReference type="EMBL" id="JALLBG020000043">
    <property type="protein sequence ID" value="KAL3770355.1"/>
    <property type="molecule type" value="Genomic_DNA"/>
</dbReference>
<dbReference type="Gene3D" id="3.15.10.10">
    <property type="entry name" value="Bactericidal permeability-increasing protein, domain 1"/>
    <property type="match status" value="1"/>
</dbReference>
<accession>A0ABD3NCD4</accession>
<feature type="compositionally biased region" description="Basic residues" evidence="1">
    <location>
        <begin position="329"/>
        <end position="345"/>
    </location>
</feature>
<feature type="region of interest" description="Disordered" evidence="1">
    <location>
        <begin position="1"/>
        <end position="21"/>
    </location>
</feature>
<feature type="region of interest" description="Disordered" evidence="1">
    <location>
        <begin position="1684"/>
        <end position="1704"/>
    </location>
</feature>
<comment type="caution">
    <text evidence="2">The sequence shown here is derived from an EMBL/GenBank/DDBJ whole genome shotgun (WGS) entry which is preliminary data.</text>
</comment>
<evidence type="ECO:0000256" key="1">
    <source>
        <dbReference type="SAM" id="MobiDB-lite"/>
    </source>
</evidence>
<gene>
    <name evidence="2" type="ORF">ACHAWU_003575</name>
</gene>
<reference evidence="2 3" key="1">
    <citation type="submission" date="2024-10" db="EMBL/GenBank/DDBJ databases">
        <title>Updated reference genomes for cyclostephanoid diatoms.</title>
        <authorList>
            <person name="Roberts W.R."/>
            <person name="Alverson A.J."/>
        </authorList>
    </citation>
    <scope>NUCLEOTIDE SEQUENCE [LARGE SCALE GENOMIC DNA]</scope>
    <source>
        <strain evidence="2 3">AJA232-27</strain>
    </source>
</reference>
<feature type="region of interest" description="Disordered" evidence="1">
    <location>
        <begin position="329"/>
        <end position="349"/>
    </location>
</feature>
<sequence length="1868" mass="211194">MPTTSFDDESNHRILNGRPSGSIIGSKSSLMSVSRSQPSIAEVSSGGTTAFDTVDENVRYHFAKLKHSDGGSGSGGVVGRKLFNAKQLIHNKKSNIKYERESSTSSDELDLWDEKQREDIVGNCITQMLNDGLVPHFGYIPPVKSSMPSPDTSFEKQEDTFQLSPLFSSRNYRALRRHVLATFRSRKRHASVERQQVTPRDRHSMRFILETFAAVYIAIVSMNDIVLRLLSEFVLYTMVGTVASILFDVNEIKHASRSLLLAIVPGFVTDLLKRIGGLVRRILEFIEEALLWGHYFQGRILLWSDEERLIKFRRDHKRLVSTINERRQKRKAARRMKAERRRRAKKGDAFTPSEVQEMEAEILAKEQLEADYKEFMMKPPTYLPDKGMERIDIDSLRKSYATRCHLESLQYCHTMILLEQKRNDKPVSNHPAENGKRDRCSPVCTKEAIEVVDKLPGPTPSNFFDYQRQLSQLSDENDLFPFSDIFSNTEDGSNSNYSSDKDDDDDDDDATSKGTYESDSTQRSMPWMVVGAKIGHKLLSARKLRRLTMNPDAAQNLIPDEAKKLIDGISKDRSLENHPSPSKSKSLDDSVSIDGSNHDVSISISPTKSNEQVEIKRPVHRMWTSAGSAAQTLNTFGAVTLAVSPTEDQSVSLDNVSFAESHQSFDNTPSRRSQHNGIWAPPPSPEIELSVRISSPPKRGSLPLIRHMPATPETYQNVNDDDAVPRLNVTRLAPLEKGVKMAVPMFPFYNQSKAAIASGPCFYQMGTVISSRRIYVAPNNVFRPRKRSTNCLSIKVFLDKAILRGSKFVEMNLRIMDDWNQIPRHSKFPIGSCVATAFGVGILVGWRVEDDIHIIRSLWKRSGPGSGIAFLRRDSIHGVVEAAVGFDVQTTYGAGRVLAYTRGGERNLDGKYYVQLNGRLKNQVMEFHRCQILSCQGATFVPVTEQIRAAALYRLEILQYKAMLRETMLNNPSTCVRNKGMWRNFSEYVDLFATSFGKAIAEDPDFDAEFDKFFSHIINLLDGKKDCDDDSQTANGFFPATPGAESNPKEADTPENWNITDMFACFFVDSAKADKSSSVNRDTVLHAQAFDEAHASAMIFIRVLIRTVTVARASVPDRPRLHIALAMIHEALLLVRQILRVQQKHTSKKLIEAWFRAINEISNTFGPLKQRAAALGVQVAKKFRKHDSIAKRRILRFVDIILGDTQLLHALELVDWRQALSRLEVAIVKSGIIDNAACEQLHRGVLMVYKNLAPRKKDRKSKAAAARNGQKVVNLAKFMKIVASPGRSFLRVLTKDEVLVHFDRVLMRIFEKDPHYSMVINIYAFNFESIRHLRTLNNLSIAGKLWETVLDALDEELTFAMAEIPEQTKYFVAPFVKLFSLGVSQFHAKQSGKCTADWLDFLMEDEAVKIIQELDYKLIDSLESLCNDMKQVVQVLPYIKTIDDDILNLIDEFDFDLFLKDITNVIGHSEKWLAYITERSAIMVERFLDYLPRMSIPIERRELQDGWVLTCRSKDGGDLRLSDLSVLRENMLLSVFGSDNVFHSLSEEPYKYAGSPRNSAIPLSVSSDLTDDAEGEESVLDEVRELILSAKLHGAWTAGVGGLKMSLHNERLPRELKGLPMSDKLKAQIGEYKNSSGVIISPLSSHGTLVNFRSVDLWQAFEVSDFELLETAIREVSYQIQLQKEREDAGEQPRSNGKHATKLFNPREDPTVLFLDIHNLTLRLDDFSFRVEKGQPMTIFDPVFEGRAGITVKNVSIILKVKVEKERLFRDGVEISRPVLQLSMFDVKLEKLKLKFMQTGADWILNAVLKGFDHQITAVVQENLKEQIMKQVHAVLEQVNGLIENNPHLLMNALGITMKDLEESIVCV</sequence>
<keyword evidence="3" id="KW-1185">Reference proteome</keyword>
<evidence type="ECO:0000313" key="3">
    <source>
        <dbReference type="Proteomes" id="UP001530293"/>
    </source>
</evidence>
<feature type="compositionally biased region" description="Polar residues" evidence="1">
    <location>
        <begin position="593"/>
        <end position="610"/>
    </location>
</feature>
<protein>
    <submittedName>
        <fullName evidence="2">Uncharacterized protein</fullName>
    </submittedName>
</protein>